<dbReference type="EMBL" id="BNCQ01000002">
    <property type="protein sequence ID" value="GIL95472.1"/>
    <property type="molecule type" value="Genomic_DNA"/>
</dbReference>
<feature type="compositionally biased region" description="Basic and acidic residues" evidence="1">
    <location>
        <begin position="447"/>
        <end position="460"/>
    </location>
</feature>
<dbReference type="PANTHER" id="PTHR43670">
    <property type="entry name" value="HEAT SHOCK PROTEIN 26"/>
    <property type="match status" value="1"/>
</dbReference>
<feature type="compositionally biased region" description="Low complexity" evidence="1">
    <location>
        <begin position="1349"/>
        <end position="1358"/>
    </location>
</feature>
<feature type="compositionally biased region" description="Basic and acidic residues" evidence="1">
    <location>
        <begin position="844"/>
        <end position="855"/>
    </location>
</feature>
<dbReference type="PANTHER" id="PTHR43670:SF61">
    <property type="entry name" value="C-CAP_COFACTOR C-LIKE DOMAIN-CONTAINING PROTEIN"/>
    <property type="match status" value="1"/>
</dbReference>
<dbReference type="Proteomes" id="UP000722791">
    <property type="component" value="Unassembled WGS sequence"/>
</dbReference>
<feature type="compositionally biased region" description="Low complexity" evidence="1">
    <location>
        <begin position="1156"/>
        <end position="1179"/>
    </location>
</feature>
<feature type="compositionally biased region" description="Polar residues" evidence="1">
    <location>
        <begin position="422"/>
        <end position="433"/>
    </location>
</feature>
<protein>
    <recommendedName>
        <fullName evidence="5">Sister chromatid cohesion protein</fullName>
    </recommendedName>
</protein>
<evidence type="ECO:0000313" key="2">
    <source>
        <dbReference type="EMBL" id="GIL81919.1"/>
    </source>
</evidence>
<dbReference type="OrthoDB" id="200660at2759"/>
<keyword evidence="4" id="KW-1185">Reference proteome</keyword>
<dbReference type="Proteomes" id="UP000747110">
    <property type="component" value="Unassembled WGS sequence"/>
</dbReference>
<evidence type="ECO:0008006" key="5">
    <source>
        <dbReference type="Google" id="ProtNLM"/>
    </source>
</evidence>
<evidence type="ECO:0000256" key="1">
    <source>
        <dbReference type="SAM" id="MobiDB-lite"/>
    </source>
</evidence>
<feature type="region of interest" description="Disordered" evidence="1">
    <location>
        <begin position="950"/>
        <end position="978"/>
    </location>
</feature>
<gene>
    <name evidence="2" type="ORF">Vretifemale_10678</name>
    <name evidence="3" type="ORF">Vretimale_1495</name>
</gene>
<comment type="caution">
    <text evidence="2">The sequence shown here is derived from an EMBL/GenBank/DDBJ whole genome shotgun (WGS) entry which is preliminary data.</text>
</comment>
<feature type="compositionally biased region" description="Basic and acidic residues" evidence="1">
    <location>
        <begin position="376"/>
        <end position="392"/>
    </location>
</feature>
<feature type="compositionally biased region" description="Low complexity" evidence="1">
    <location>
        <begin position="1228"/>
        <end position="1248"/>
    </location>
</feature>
<name>A0A8J4CND4_9CHLO</name>
<proteinExistence type="predicted"/>
<sequence length="1383" mass="144949">MDVVLQDVKSRLRDLKIVVRKDAASGLLVAWRAACTAFQQGALSLPGLVRSVGWIPARLCTEAQRDLELRPHLMALLAAPPTPQQLLHHTHVSTTGGRLGPGMLPASLGKQLGAAVWTALWSSYGETERTAVRKVLALKAKVACELQQLVKLRRQLRAAAVAVESSQPSDLEPVKRTQQRVQLRLMELCRSLARDVGGSAGAATRAAEQLWALVGAAKDNFFWDRLVELAAPGTSPEALAAARKDAVSRLPSGGSKSPTADLINRISHLAQPTMLSLSHMAGLMATLDEADTSSGHSITDADGAVSAAGGLVVAVAKSAPGLCCGAMPLVVSIVTADPPRQELVCTTAVRVLRYGVKHCPATTGPGRGGCSPAAKGDAHGQRDQPKKARGATEEEEQEEEEQGKEDENEEASPEPAKKRARTATTKGAVSVNGTARRITRGQQREQQQQEEKREKDKGGAADDGGGNAGSDDKSHADLVGALTALSQGPYAKAAKAAVHALWALLDPEEGRRVVAQLAEQLMGQLRPGREALAATPVVLQAMGSVGEVAPDIFSEHVDAFCKFVIQHYMLASLKPPAASARRAQGHNNAVAAVALTPNNDTGSERPSFGIACKTAALRALARGCTPRADASAVATAAVPIATTTAVSSDVVDLLVQLMSIDNDMAEYGAVSEADRAHLRMAAARALVRLSKRHDSQLSAPSYVALALMMQDPIMEIRQLFGEEVRHFLLSSLQVQRRSYVISKYTALLPLAGMDPRPENQDAAARTLREVVRLLRVRAQDAALEAVKAAQEGAAGSSGSASGAPRPSLSDLPEFMLAFLLYILAHHPDCPMAPDSSEQGASGSEPRDQEEAPEPEDYRPFQDMLQFALEPLLAAMPASQAAGAAGPAAATFGGVGEALPAVCKVLRSVKLQMRDADETFEPSATRTIRVLADIGIAVAKAIVKRELVAAGASREGRQNRGGGSSGSRTTRDKQQQVQDLETTAATTVGELARRDHPARAVVPMLLYKLVDSAETKGIRADGSCLPPGYQVVLSPAVTEMGRRATTVQTPVRDKTGAARATGREPAGSLPVTGRRRGSGDAAAGSEGDEAKAEASEGNADAECGEDHTDEKVKQQTAKLGGRSGAAKDRAVAAAEGGGRIEGATMKGPRSRAMPANARGSRSTGRGRGKAAASPRTGAGAAKRRKKGGYESLSEGEPSSLSEEEDEEEQEEEEEKEMCAKKTAPKRGKASASAKVEGTAAAGAAVSAKTPLPDAAGPQDEYELPADEQVNPKRKGGQSRSARTVNANGGSGGIKSPSQQQGKRTERQGPAQRRPQRQQRNASEHKEKEEADGEEDDKENEAVKLRGVGGVAKAEGGVAKSPLDKKRTRGPADGQGAAAPDAAAG</sequence>
<feature type="compositionally biased region" description="Low complexity" evidence="1">
    <location>
        <begin position="1369"/>
        <end position="1383"/>
    </location>
</feature>
<accession>A0A8J4CND4</accession>
<feature type="compositionally biased region" description="Acidic residues" evidence="1">
    <location>
        <begin position="1328"/>
        <end position="1337"/>
    </location>
</feature>
<dbReference type="Pfam" id="PF20168">
    <property type="entry name" value="PDS5"/>
    <property type="match status" value="2"/>
</dbReference>
<dbReference type="InterPro" id="IPR016024">
    <property type="entry name" value="ARM-type_fold"/>
</dbReference>
<feature type="compositionally biased region" description="Acidic residues" evidence="1">
    <location>
        <begin position="1200"/>
        <end position="1214"/>
    </location>
</feature>
<feature type="region of interest" description="Disordered" evidence="1">
    <location>
        <begin position="360"/>
        <end position="474"/>
    </location>
</feature>
<feature type="region of interest" description="Disordered" evidence="1">
    <location>
        <begin position="1042"/>
        <end position="1383"/>
    </location>
</feature>
<feature type="compositionally biased region" description="Acidic residues" evidence="1">
    <location>
        <begin position="393"/>
        <end position="412"/>
    </location>
</feature>
<evidence type="ECO:0000313" key="3">
    <source>
        <dbReference type="EMBL" id="GIL95472.1"/>
    </source>
</evidence>
<feature type="compositionally biased region" description="Polar residues" evidence="1">
    <location>
        <begin position="1276"/>
        <end position="1286"/>
    </location>
</feature>
<feature type="compositionally biased region" description="Basic and acidic residues" evidence="1">
    <location>
        <begin position="1103"/>
        <end position="1112"/>
    </location>
</feature>
<dbReference type="SUPFAM" id="SSF48371">
    <property type="entry name" value="ARM repeat"/>
    <property type="match status" value="1"/>
</dbReference>
<feature type="region of interest" description="Disordered" evidence="1">
    <location>
        <begin position="830"/>
        <end position="855"/>
    </location>
</feature>
<organism evidence="2 4">
    <name type="scientific">Volvox reticuliferus</name>
    <dbReference type="NCBI Taxonomy" id="1737510"/>
    <lineage>
        <taxon>Eukaryota</taxon>
        <taxon>Viridiplantae</taxon>
        <taxon>Chlorophyta</taxon>
        <taxon>core chlorophytes</taxon>
        <taxon>Chlorophyceae</taxon>
        <taxon>CS clade</taxon>
        <taxon>Chlamydomonadales</taxon>
        <taxon>Volvocaceae</taxon>
        <taxon>Volvox</taxon>
    </lineage>
</organism>
<feature type="compositionally biased region" description="Low complexity" evidence="1">
    <location>
        <begin position="1189"/>
        <end position="1199"/>
    </location>
</feature>
<reference evidence="2" key="1">
    <citation type="journal article" date="2021" name="Proc. Natl. Acad. Sci. U.S.A.">
        <title>Three genomes in the algal genus Volvox reveal the fate of a haploid sex-determining region after a transition to homothallism.</title>
        <authorList>
            <person name="Yamamoto K."/>
            <person name="Hamaji T."/>
            <person name="Kawai-Toyooka H."/>
            <person name="Matsuzaki R."/>
            <person name="Takahashi F."/>
            <person name="Nishimura Y."/>
            <person name="Kawachi M."/>
            <person name="Noguchi H."/>
            <person name="Minakuchi Y."/>
            <person name="Umen J.G."/>
            <person name="Toyoda A."/>
            <person name="Nozaki H."/>
        </authorList>
    </citation>
    <scope>NUCLEOTIDE SEQUENCE</scope>
    <source>
        <strain evidence="3">NIES-3785</strain>
        <strain evidence="2">NIES-3786</strain>
    </source>
</reference>
<dbReference type="EMBL" id="BNCP01000022">
    <property type="protein sequence ID" value="GIL81919.1"/>
    <property type="molecule type" value="Genomic_DNA"/>
</dbReference>
<evidence type="ECO:0000313" key="4">
    <source>
        <dbReference type="Proteomes" id="UP000747110"/>
    </source>
</evidence>